<reference evidence="2" key="1">
    <citation type="submission" date="2025-08" db="UniProtKB">
        <authorList>
            <consortium name="RefSeq"/>
        </authorList>
    </citation>
    <scope>IDENTIFICATION</scope>
</reference>
<accession>A0AC58L931</accession>
<name>A0AC58L931_CASCN</name>
<organism evidence="1 2">
    <name type="scientific">Castor canadensis</name>
    <name type="common">American beaver</name>
    <dbReference type="NCBI Taxonomy" id="51338"/>
    <lineage>
        <taxon>Eukaryota</taxon>
        <taxon>Metazoa</taxon>
        <taxon>Chordata</taxon>
        <taxon>Craniata</taxon>
        <taxon>Vertebrata</taxon>
        <taxon>Euteleostomi</taxon>
        <taxon>Mammalia</taxon>
        <taxon>Eutheria</taxon>
        <taxon>Euarchontoglires</taxon>
        <taxon>Glires</taxon>
        <taxon>Rodentia</taxon>
        <taxon>Castorimorpha</taxon>
        <taxon>Castoridae</taxon>
        <taxon>Castor</taxon>
    </lineage>
</organism>
<evidence type="ECO:0000313" key="1">
    <source>
        <dbReference type="Proteomes" id="UP001732720"/>
    </source>
</evidence>
<evidence type="ECO:0000313" key="2">
    <source>
        <dbReference type="RefSeq" id="XP_073913654.1"/>
    </source>
</evidence>
<gene>
    <name evidence="2" type="primary">Ceacam20</name>
</gene>
<sequence length="906" mass="99011">MGPADLWCHRWTGILLSASLLTTCSPPAAAQATSSATQTEKDVVLGLETPWTTQLHEPLAKPTISVNQDTVIEHRGMVTFTCSTADVNVTIHWVFNSLPLVFNERMLLSEDNKTLTILTVQREDAGSYQCEVWSTLEVQSSDLTFLHVNSGPDSVEIKLVSGVPNGEVVEVLEGATMNVQVETQSRPHAHLVSPSDSISPPTTNTSTLTVQGVSKEHEGMYRCLVSNNITQLSLLGALEVRVLELLTPPQVRPPSLHLMENASSVSLTCQTSHKWVSIQWFVGDQPLLPSEHLALSSDNKTLVIHGLRRDDTGPYKCEIWHRGSQARSDPLRLNISYGPDRVSITSGTATTVVSTIKARFNSNLTLHCWAESEPGCEYNWTLEAFPWVHVGSQLTIDVLSWEHEGNYNCTAFNAVTSLARSASVMVKVVGPESSSLSAGVIAGIIVGILLVIVIGLGYFLYTRSALRPCRSSTAILVPEATQPTFERRPPTESRPNKPRRPVYDNVSEAWDQIGVKKTLPSALTEESFEMEPPSALGGHFSSPGNPAPNPPMRPPVRSVPENNTETDYEMEPPPAFGGHISGPRNPAPKLQMHPRVHSVPEDNTETEYEMEPPSAPGGQSFGPRNPVPKPPMRPPVRSVPEDNTEAEYEMEPPSAFGGHISGPRNPAPKLQMHPPVRSVPEDNTETEYEMEPPSAPGSPASGLRNPVPKPRMRPPVRSVPEDNTEAEYEMEPPSAFIGHLSGPRNPALKLQMHPPVRSVPEDNTEAEYEMEPPSAFIGHLSGPRNPAPKLQMHPPVRSVPEDNTETDYEMEPPSAPGSHSSGPRNPVPKPPMRPPVHSVPEDNTETDYEMEPPTAPGGHSSGPRNPVPKPRMRPPVRSVPEDNTEAEYEMPVNSESSMYCQVNPSV</sequence>
<dbReference type="Proteomes" id="UP001732720">
    <property type="component" value="Chromosome 16"/>
</dbReference>
<keyword evidence="1" id="KW-1185">Reference proteome</keyword>
<proteinExistence type="predicted"/>
<dbReference type="RefSeq" id="XP_073913654.1">
    <property type="nucleotide sequence ID" value="XM_074057553.1"/>
</dbReference>
<protein>
    <submittedName>
        <fullName evidence="2">Cell adhesion molecule CEACAM20 isoform X6</fullName>
    </submittedName>
</protein>